<evidence type="ECO:0000313" key="2">
    <source>
        <dbReference type="Proteomes" id="UP000198901"/>
    </source>
</evidence>
<reference evidence="1 2" key="1">
    <citation type="submission" date="2016-10" db="EMBL/GenBank/DDBJ databases">
        <authorList>
            <person name="de Groot N.N."/>
        </authorList>
    </citation>
    <scope>NUCLEOTIDE SEQUENCE [LARGE SCALE GENOMIC DNA]</scope>
    <source>
        <strain evidence="1 2">DSM 21668</strain>
    </source>
</reference>
<accession>A0A1G9UM33</accession>
<dbReference type="AlphaFoldDB" id="A0A1G9UM33"/>
<protein>
    <recommendedName>
        <fullName evidence="3">SprT-like family protein</fullName>
    </recommendedName>
</protein>
<dbReference type="OrthoDB" id="267364at2"/>
<keyword evidence="2" id="KW-1185">Reference proteome</keyword>
<sequence length="198" mass="22959">MENLLRRYVPAEAVLYCLRLWEEHPFHFTVTRPRRTKFGDYRFLPPHTHRISVNGDLNPCAFLITYLHEIAHHRVCLRFGPGTEPHGRHWKKQFRDLLLPVLSGSIFPSSVLEPLSDYARSPRAATASHPALYQALRSLDVRTDGSLRLAELPENRSFRIGNRIFVKNEKRRTRYLCTDRASGRKYTVPAEAMVVPVD</sequence>
<evidence type="ECO:0008006" key="3">
    <source>
        <dbReference type="Google" id="ProtNLM"/>
    </source>
</evidence>
<gene>
    <name evidence="1" type="ORF">SAMN04488090_3872</name>
</gene>
<name>A0A1G9UM33_9BACT</name>
<organism evidence="1 2">
    <name type="scientific">Siphonobacter aquaeclarae</name>
    <dbReference type="NCBI Taxonomy" id="563176"/>
    <lineage>
        <taxon>Bacteria</taxon>
        <taxon>Pseudomonadati</taxon>
        <taxon>Bacteroidota</taxon>
        <taxon>Cytophagia</taxon>
        <taxon>Cytophagales</taxon>
        <taxon>Cytophagaceae</taxon>
        <taxon>Siphonobacter</taxon>
    </lineage>
</organism>
<dbReference type="EMBL" id="FNGS01000007">
    <property type="protein sequence ID" value="SDM60917.1"/>
    <property type="molecule type" value="Genomic_DNA"/>
</dbReference>
<dbReference type="STRING" id="563176.SAMN04488090_3872"/>
<dbReference type="Proteomes" id="UP000198901">
    <property type="component" value="Unassembled WGS sequence"/>
</dbReference>
<proteinExistence type="predicted"/>
<evidence type="ECO:0000313" key="1">
    <source>
        <dbReference type="EMBL" id="SDM60917.1"/>
    </source>
</evidence>
<dbReference type="RefSeq" id="WP_093206007.1">
    <property type="nucleotide sequence ID" value="NZ_FNGS01000007.1"/>
</dbReference>